<dbReference type="EMBL" id="AP024597">
    <property type="protein sequence ID" value="BCU71272.1"/>
    <property type="molecule type" value="Genomic_DNA"/>
</dbReference>
<proteinExistence type="predicted"/>
<reference evidence="1 2" key="1">
    <citation type="submission" date="2021-04" db="EMBL/GenBank/DDBJ databases">
        <title>Complete genome sequence of Stygiolobus sp. KN-1.</title>
        <authorList>
            <person name="Nakamura K."/>
            <person name="Sakai H."/>
            <person name="Kurosawa N."/>
        </authorList>
    </citation>
    <scope>NUCLEOTIDE SEQUENCE [LARGE SCALE GENOMIC DNA]</scope>
    <source>
        <strain evidence="1 2">KN-1</strain>
    </source>
</reference>
<accession>A0A8D5U986</accession>
<dbReference type="KEGG" id="csty:KN1_25690"/>
<evidence type="ECO:0000313" key="1">
    <source>
        <dbReference type="EMBL" id="BCU71272.1"/>
    </source>
</evidence>
<organism evidence="1 2">
    <name type="scientific">Stygiolobus caldivivus</name>
    <dbReference type="NCBI Taxonomy" id="2824673"/>
    <lineage>
        <taxon>Archaea</taxon>
        <taxon>Thermoproteota</taxon>
        <taxon>Thermoprotei</taxon>
        <taxon>Sulfolobales</taxon>
        <taxon>Sulfolobaceae</taxon>
        <taxon>Stygiolobus</taxon>
    </lineage>
</organism>
<evidence type="ECO:0000313" key="2">
    <source>
        <dbReference type="Proteomes" id="UP000825123"/>
    </source>
</evidence>
<dbReference type="AlphaFoldDB" id="A0A8D5U986"/>
<protein>
    <submittedName>
        <fullName evidence="1">Uncharacterized protein</fullName>
    </submittedName>
</protein>
<sequence length="36" mass="3889">MLVSGGFKGFGSHLILFELFGSLSKIDIKAIYDAVN</sequence>
<dbReference type="Proteomes" id="UP000825123">
    <property type="component" value="Chromosome"/>
</dbReference>
<name>A0A8D5U986_9CREN</name>
<keyword evidence="2" id="KW-1185">Reference proteome</keyword>
<gene>
    <name evidence="1" type="ORF">KN1_25690</name>
</gene>